<dbReference type="PANTHER" id="PTHR46285:SF15">
    <property type="entry name" value="TRANSMEMBRANE PROTEIN 45B"/>
    <property type="match status" value="1"/>
</dbReference>
<evidence type="ECO:0000256" key="3">
    <source>
        <dbReference type="ARBA" id="ARBA00022692"/>
    </source>
</evidence>
<organism evidence="9">
    <name type="scientific">Selaginella moellendorffii</name>
    <name type="common">Spikemoss</name>
    <dbReference type="NCBI Taxonomy" id="88036"/>
    <lineage>
        <taxon>Eukaryota</taxon>
        <taxon>Viridiplantae</taxon>
        <taxon>Streptophyta</taxon>
        <taxon>Embryophyta</taxon>
        <taxon>Tracheophyta</taxon>
        <taxon>Lycopodiopsida</taxon>
        <taxon>Selaginellales</taxon>
        <taxon>Selaginellaceae</taxon>
        <taxon>Selaginella</taxon>
    </lineage>
</organism>
<keyword evidence="9" id="KW-1185">Reference proteome</keyword>
<dbReference type="KEGG" id="smo:SELMODRAFT_227322"/>
<evidence type="ECO:0000256" key="1">
    <source>
        <dbReference type="ARBA" id="ARBA00004141"/>
    </source>
</evidence>
<evidence type="ECO:0000313" key="8">
    <source>
        <dbReference type="EMBL" id="EFJ36338.1"/>
    </source>
</evidence>
<evidence type="ECO:0000256" key="6">
    <source>
        <dbReference type="SAM" id="MobiDB-lite"/>
    </source>
</evidence>
<sequence>MGIGLPSHIDQGLLFGSLGLWHLSNTLVSFAKSPNAFKRRTWFPLPIPSLPAALRCLELWILLLAVLIFLATQISHITGDLRRGHIPSAHLQRLQHITFGMFFLAYTITGLASEISGRLPLPDGALHGIFALGFLMELFVFHLGHHPGDTLESFVHMLMQVVLAGLVLAMALEIAHPYSFLASTVRCMLLALKGSWFFHIGLLLNYPRFLPLGCGAHPGGGFPVCASADLLRAKSIQVLVFGWHALGILVATIAGYAFLVGFHGGGVAMERYQRIGSRPGVLHTIEELEIKSEEVATPAPRSLSRRRSYKGMATP</sequence>
<dbReference type="GO" id="GO:0016020">
    <property type="term" value="C:membrane"/>
    <property type="evidence" value="ECO:0007669"/>
    <property type="project" value="UniProtKB-SubCell"/>
</dbReference>
<evidence type="ECO:0000313" key="9">
    <source>
        <dbReference type="Proteomes" id="UP000001514"/>
    </source>
</evidence>
<keyword evidence="3 7" id="KW-0812">Transmembrane</keyword>
<evidence type="ECO:0000256" key="2">
    <source>
        <dbReference type="ARBA" id="ARBA00006948"/>
    </source>
</evidence>
<feature type="transmembrane region" description="Helical" evidence="7">
    <location>
        <begin position="154"/>
        <end position="175"/>
    </location>
</feature>
<evidence type="ECO:0000256" key="4">
    <source>
        <dbReference type="ARBA" id="ARBA00022989"/>
    </source>
</evidence>
<dbReference type="HOGENOM" id="CLU_063151_0_0_1"/>
<dbReference type="Gramene" id="EFJ36338">
    <property type="protein sequence ID" value="EFJ36338"/>
    <property type="gene ID" value="SELMODRAFT_227322"/>
</dbReference>
<feature type="transmembrane region" description="Helical" evidence="7">
    <location>
        <begin position="94"/>
        <end position="112"/>
    </location>
</feature>
<proteinExistence type="inferred from homology"/>
<comment type="subcellular location">
    <subcellularLocation>
        <location evidence="1">Membrane</location>
        <topology evidence="1">Multi-pass membrane protein</topology>
    </subcellularLocation>
</comment>
<dbReference type="OrthoDB" id="551896at2759"/>
<gene>
    <name evidence="8" type="ORF">SELMODRAFT_227322</name>
</gene>
<keyword evidence="5 7" id="KW-0472">Membrane</keyword>
<name>D8QUR9_SELML</name>
<dbReference type="eggNOG" id="ENOG502QW4Y">
    <property type="taxonomic scope" value="Eukaryota"/>
</dbReference>
<dbReference type="AlphaFoldDB" id="D8QUR9"/>
<dbReference type="InParanoid" id="D8QUR9"/>
<evidence type="ECO:0000256" key="7">
    <source>
        <dbReference type="SAM" id="Phobius"/>
    </source>
</evidence>
<evidence type="ECO:0000256" key="5">
    <source>
        <dbReference type="ARBA" id="ARBA00023136"/>
    </source>
</evidence>
<feature type="transmembrane region" description="Helical" evidence="7">
    <location>
        <begin position="52"/>
        <end position="74"/>
    </location>
</feature>
<dbReference type="OMA" id="CHTTEEM"/>
<dbReference type="PANTHER" id="PTHR46285">
    <property type="entry name" value="PROTEINASE INHIBITOR I4, SERPIN (DUF716)-RELATED"/>
    <property type="match status" value="1"/>
</dbReference>
<accession>D8QUR9</accession>
<feature type="transmembrane region" description="Helical" evidence="7">
    <location>
        <begin position="124"/>
        <end position="142"/>
    </location>
</feature>
<keyword evidence="4 7" id="KW-1133">Transmembrane helix</keyword>
<feature type="region of interest" description="Disordered" evidence="6">
    <location>
        <begin position="295"/>
        <end position="315"/>
    </location>
</feature>
<protein>
    <submittedName>
        <fullName evidence="8">Uncharacterized protein</fullName>
    </submittedName>
</protein>
<dbReference type="Proteomes" id="UP000001514">
    <property type="component" value="Unassembled WGS sequence"/>
</dbReference>
<dbReference type="InterPro" id="IPR006904">
    <property type="entry name" value="DUF716"/>
</dbReference>
<comment type="similarity">
    <text evidence="2">Belongs to the TMEM45 family.</text>
</comment>
<feature type="transmembrane region" description="Helical" evidence="7">
    <location>
        <begin position="187"/>
        <end position="206"/>
    </location>
</feature>
<dbReference type="Pfam" id="PF04819">
    <property type="entry name" value="DUF716"/>
    <property type="match status" value="1"/>
</dbReference>
<feature type="transmembrane region" description="Helical" evidence="7">
    <location>
        <begin position="241"/>
        <end position="262"/>
    </location>
</feature>
<dbReference type="EMBL" id="GL377567">
    <property type="protein sequence ID" value="EFJ36338.1"/>
    <property type="molecule type" value="Genomic_DNA"/>
</dbReference>
<reference evidence="8 9" key="1">
    <citation type="journal article" date="2011" name="Science">
        <title>The Selaginella genome identifies genetic changes associated with the evolution of vascular plants.</title>
        <authorList>
            <person name="Banks J.A."/>
            <person name="Nishiyama T."/>
            <person name="Hasebe M."/>
            <person name="Bowman J.L."/>
            <person name="Gribskov M."/>
            <person name="dePamphilis C."/>
            <person name="Albert V.A."/>
            <person name="Aono N."/>
            <person name="Aoyama T."/>
            <person name="Ambrose B.A."/>
            <person name="Ashton N.W."/>
            <person name="Axtell M.J."/>
            <person name="Barker E."/>
            <person name="Barker M.S."/>
            <person name="Bennetzen J.L."/>
            <person name="Bonawitz N.D."/>
            <person name="Chapple C."/>
            <person name="Cheng C."/>
            <person name="Correa L.G."/>
            <person name="Dacre M."/>
            <person name="DeBarry J."/>
            <person name="Dreyer I."/>
            <person name="Elias M."/>
            <person name="Engstrom E.M."/>
            <person name="Estelle M."/>
            <person name="Feng L."/>
            <person name="Finet C."/>
            <person name="Floyd S.K."/>
            <person name="Frommer W.B."/>
            <person name="Fujita T."/>
            <person name="Gramzow L."/>
            <person name="Gutensohn M."/>
            <person name="Harholt J."/>
            <person name="Hattori M."/>
            <person name="Heyl A."/>
            <person name="Hirai T."/>
            <person name="Hiwatashi Y."/>
            <person name="Ishikawa M."/>
            <person name="Iwata M."/>
            <person name="Karol K.G."/>
            <person name="Koehler B."/>
            <person name="Kolukisaoglu U."/>
            <person name="Kubo M."/>
            <person name="Kurata T."/>
            <person name="Lalonde S."/>
            <person name="Li K."/>
            <person name="Li Y."/>
            <person name="Litt A."/>
            <person name="Lyons E."/>
            <person name="Manning G."/>
            <person name="Maruyama T."/>
            <person name="Michael T.P."/>
            <person name="Mikami K."/>
            <person name="Miyazaki S."/>
            <person name="Morinaga S."/>
            <person name="Murata T."/>
            <person name="Mueller-Roeber B."/>
            <person name="Nelson D.R."/>
            <person name="Obara M."/>
            <person name="Oguri Y."/>
            <person name="Olmstead R.G."/>
            <person name="Onodera N."/>
            <person name="Petersen B.L."/>
            <person name="Pils B."/>
            <person name="Prigge M."/>
            <person name="Rensing S.A."/>
            <person name="Riano-Pachon D.M."/>
            <person name="Roberts A.W."/>
            <person name="Sato Y."/>
            <person name="Scheller H.V."/>
            <person name="Schulz B."/>
            <person name="Schulz C."/>
            <person name="Shakirov E.V."/>
            <person name="Shibagaki N."/>
            <person name="Shinohara N."/>
            <person name="Shippen D.E."/>
            <person name="Soerensen I."/>
            <person name="Sotooka R."/>
            <person name="Sugimoto N."/>
            <person name="Sugita M."/>
            <person name="Sumikawa N."/>
            <person name="Tanurdzic M."/>
            <person name="Theissen G."/>
            <person name="Ulvskov P."/>
            <person name="Wakazuki S."/>
            <person name="Weng J.K."/>
            <person name="Willats W.W."/>
            <person name="Wipf D."/>
            <person name="Wolf P.G."/>
            <person name="Yang L."/>
            <person name="Zimmer A.D."/>
            <person name="Zhu Q."/>
            <person name="Mitros T."/>
            <person name="Hellsten U."/>
            <person name="Loque D."/>
            <person name="Otillar R."/>
            <person name="Salamov A."/>
            <person name="Schmutz J."/>
            <person name="Shapiro H."/>
            <person name="Lindquist E."/>
            <person name="Lucas S."/>
            <person name="Rokhsar D."/>
            <person name="Grigoriev I.V."/>
        </authorList>
    </citation>
    <scope>NUCLEOTIDE SEQUENCE [LARGE SCALE GENOMIC DNA]</scope>
</reference>